<dbReference type="InterPro" id="IPR059044">
    <property type="entry name" value="TM_Tm6sf1/2"/>
</dbReference>
<evidence type="ECO:0000313" key="3">
    <source>
        <dbReference type="EMBL" id="KAJ3599224.1"/>
    </source>
</evidence>
<feature type="domain" description="Transmembrane 6 superfamily member 1/2 transmembrane" evidence="2">
    <location>
        <begin position="8"/>
        <end position="70"/>
    </location>
</feature>
<proteinExistence type="predicted"/>
<dbReference type="GO" id="GO:0005789">
    <property type="term" value="C:endoplasmic reticulum membrane"/>
    <property type="evidence" value="ECO:0007669"/>
    <property type="project" value="TreeGrafter"/>
</dbReference>
<organism evidence="3 4">
    <name type="scientific">Muraenolepis orangiensis</name>
    <name type="common">Patagonian moray cod</name>
    <dbReference type="NCBI Taxonomy" id="630683"/>
    <lineage>
        <taxon>Eukaryota</taxon>
        <taxon>Metazoa</taxon>
        <taxon>Chordata</taxon>
        <taxon>Craniata</taxon>
        <taxon>Vertebrata</taxon>
        <taxon>Euteleostomi</taxon>
        <taxon>Actinopterygii</taxon>
        <taxon>Neopterygii</taxon>
        <taxon>Teleostei</taxon>
        <taxon>Neoteleostei</taxon>
        <taxon>Acanthomorphata</taxon>
        <taxon>Zeiogadaria</taxon>
        <taxon>Gadariae</taxon>
        <taxon>Gadiformes</taxon>
        <taxon>Muraenolepidoidei</taxon>
        <taxon>Muraenolepididae</taxon>
        <taxon>Muraenolepis</taxon>
    </lineage>
</organism>
<keyword evidence="4" id="KW-1185">Reference proteome</keyword>
<dbReference type="GO" id="GO:0019216">
    <property type="term" value="P:regulation of lipid metabolic process"/>
    <property type="evidence" value="ECO:0007669"/>
    <property type="project" value="TreeGrafter"/>
</dbReference>
<keyword evidence="1" id="KW-0472">Membrane</keyword>
<dbReference type="EMBL" id="JANIIK010000048">
    <property type="protein sequence ID" value="KAJ3599224.1"/>
    <property type="molecule type" value="Genomic_DNA"/>
</dbReference>
<dbReference type="PANTHER" id="PTHR14568">
    <property type="entry name" value="TRANSMEMBRANE SUPERFAMILY 6 MEMBER 1/2"/>
    <property type="match status" value="1"/>
</dbReference>
<dbReference type="PANTHER" id="PTHR14568:SF13">
    <property type="entry name" value="SI:DKEY-19F23.3"/>
    <property type="match status" value="1"/>
</dbReference>
<accession>A0A9Q0E169</accession>
<dbReference type="GO" id="GO:0055088">
    <property type="term" value="P:lipid homeostasis"/>
    <property type="evidence" value="ECO:0007669"/>
    <property type="project" value="TreeGrafter"/>
</dbReference>
<feature type="transmembrane region" description="Helical" evidence="1">
    <location>
        <begin position="50"/>
        <end position="70"/>
    </location>
</feature>
<reference evidence="3" key="1">
    <citation type="submission" date="2022-07" db="EMBL/GenBank/DDBJ databases">
        <title>Chromosome-level genome of Muraenolepis orangiensis.</title>
        <authorList>
            <person name="Kim J."/>
        </authorList>
    </citation>
    <scope>NUCLEOTIDE SEQUENCE</scope>
    <source>
        <strain evidence="3">KU_S4_2022</strain>
        <tissue evidence="3">Muscle</tissue>
    </source>
</reference>
<sequence length="71" mass="8075">MLDPNDRHEGEPYLGSAYGIMMCYWDGVVHFVLYLMMISRITDRKSYRSMGLFWAGSLCANMSVFIAGIVS</sequence>
<evidence type="ECO:0000259" key="2">
    <source>
        <dbReference type="Pfam" id="PF26083"/>
    </source>
</evidence>
<feature type="non-terminal residue" evidence="3">
    <location>
        <position position="71"/>
    </location>
</feature>
<keyword evidence="1" id="KW-0812">Transmembrane</keyword>
<evidence type="ECO:0000256" key="1">
    <source>
        <dbReference type="SAM" id="Phobius"/>
    </source>
</evidence>
<dbReference type="Pfam" id="PF26083">
    <property type="entry name" value="TM_Tm6sf2"/>
    <property type="match status" value="1"/>
</dbReference>
<dbReference type="AlphaFoldDB" id="A0A9Q0E169"/>
<gene>
    <name evidence="3" type="ORF">NHX12_033187</name>
</gene>
<feature type="transmembrane region" description="Helical" evidence="1">
    <location>
        <begin position="16"/>
        <end position="38"/>
    </location>
</feature>
<name>A0A9Q0E169_9TELE</name>
<keyword evidence="1" id="KW-1133">Transmembrane helix</keyword>
<protein>
    <recommendedName>
        <fullName evidence="2">Transmembrane 6 superfamily member 1/2 transmembrane domain-containing protein</fullName>
    </recommendedName>
</protein>
<dbReference type="GO" id="GO:0033116">
    <property type="term" value="C:endoplasmic reticulum-Golgi intermediate compartment membrane"/>
    <property type="evidence" value="ECO:0007669"/>
    <property type="project" value="TreeGrafter"/>
</dbReference>
<comment type="caution">
    <text evidence="3">The sequence shown here is derived from an EMBL/GenBank/DDBJ whole genome shotgun (WGS) entry which is preliminary data.</text>
</comment>
<dbReference type="Proteomes" id="UP001148018">
    <property type="component" value="Unassembled WGS sequence"/>
</dbReference>
<dbReference type="OrthoDB" id="8181520at2759"/>
<evidence type="ECO:0000313" key="4">
    <source>
        <dbReference type="Proteomes" id="UP001148018"/>
    </source>
</evidence>